<feature type="domain" description="Complementary sex determination N-terminal" evidence="2">
    <location>
        <begin position="17"/>
        <end position="159"/>
    </location>
</feature>
<sequence length="516" mass="60784">MRRQGVYDSYIRTERERDKRRIAWQKQQEREQEHERRKREKIEEYERKRAEQLGLKYKRRSSSRNYSKRENSKSSNFEQLFKSSSRFATYKHVSILEKHHSSKDNKSNFNEPEDEQIIHSDELRDVKVTIYRNTSEHTTETIAFRLNATNANKILLTRREGEGAKPIFDREEIKTSEEIPNEAEEHRTIELTRTLTTDKKNDSEQSSTTRKFPRSPSFSPKRRRSTSSSFRRRRSISSNLRRRRSGSSSSRWRRSESPSSRRRRSPSPGKRTSSRSGALESRRHSDTRKSMSRETRRRTSSEDYKSKSNVHCTKEYRESRERRKGRSHDRRERRDSSRERRLSPTYFERMPFPGHYWGYVPRPMLTGPPMPPIGRPMMFGPRMVPPIMGPMIRGRFPAPMYPPHDSQCNKMAAIPQGAFAAIQVRKNFKRLSNTKYGEEDEDKTKGEKNYEFNSQVLQEGREPTPLKYNSKLMNSIWGLYNRYSVHNFKKIDANEPSLLAGTWGAVVGEGPGIGGR</sequence>
<dbReference type="InterPro" id="IPR022063">
    <property type="entry name" value="Sex_determin_N"/>
</dbReference>
<feature type="compositionally biased region" description="Basic and acidic residues" evidence="1">
    <location>
        <begin position="166"/>
        <end position="203"/>
    </location>
</feature>
<feature type="compositionally biased region" description="Basic and acidic residues" evidence="1">
    <location>
        <begin position="329"/>
        <end position="342"/>
    </location>
</feature>
<evidence type="ECO:0000256" key="1">
    <source>
        <dbReference type="SAM" id="MobiDB-lite"/>
    </source>
</evidence>
<reference evidence="3" key="1">
    <citation type="journal article" date="2016" name="Insect Mol. Biol.">
        <title>The transformer genes in the fig wasp Ceratosolen solmsi provide new evidence for duplications independent of complementary sex determination.</title>
        <authorList>
            <person name="Jia L.Y."/>
            <person name="Xiao J.H."/>
            <person name="Xiong T.L."/>
            <person name="Niu L.M."/>
            <person name="Huang D.W."/>
        </authorList>
    </citation>
    <scope>NUCLEOTIDE SEQUENCE</scope>
</reference>
<accession>A0A0U2VUH2</accession>
<organism evidence="3">
    <name type="scientific">Ceratosolen solmsi</name>
    <dbReference type="NCBI Taxonomy" id="142686"/>
    <lineage>
        <taxon>Eukaryota</taxon>
        <taxon>Metazoa</taxon>
        <taxon>Ecdysozoa</taxon>
        <taxon>Arthropoda</taxon>
        <taxon>Hexapoda</taxon>
        <taxon>Insecta</taxon>
        <taxon>Pterygota</taxon>
        <taxon>Neoptera</taxon>
        <taxon>Endopterygota</taxon>
        <taxon>Hymenoptera</taxon>
        <taxon>Apocrita</taxon>
        <taxon>Proctotrupomorpha</taxon>
        <taxon>Chalcidoidea</taxon>
        <taxon>Agaonidae</taxon>
        <taxon>Agaoninae</taxon>
        <taxon>Ceratosolen</taxon>
    </lineage>
</organism>
<evidence type="ECO:0000259" key="2">
    <source>
        <dbReference type="Pfam" id="PF12278"/>
    </source>
</evidence>
<evidence type="ECO:0000313" key="3">
    <source>
        <dbReference type="EMBL" id="ALS19746.1"/>
    </source>
</evidence>
<protein>
    <submittedName>
        <fullName evidence="3">Transformer-like protein B isoform t2</fullName>
    </submittedName>
</protein>
<feature type="compositionally biased region" description="Basic and acidic residues" evidence="1">
    <location>
        <begin position="280"/>
        <end position="321"/>
    </location>
</feature>
<feature type="region of interest" description="Disordered" evidence="1">
    <location>
        <begin position="98"/>
        <end position="117"/>
    </location>
</feature>
<feature type="compositionally biased region" description="Low complexity" evidence="1">
    <location>
        <begin position="266"/>
        <end position="277"/>
    </location>
</feature>
<gene>
    <name evidence="3" type="primary">traB</name>
</gene>
<dbReference type="EMBL" id="KP757104">
    <property type="protein sequence ID" value="ALS19746.1"/>
    <property type="molecule type" value="Genomic_DNA"/>
</dbReference>
<feature type="compositionally biased region" description="Basic residues" evidence="1">
    <location>
        <begin position="220"/>
        <end position="245"/>
    </location>
</feature>
<name>A0A0U2VUH2_9HYME</name>
<dbReference type="Pfam" id="PF12278">
    <property type="entry name" value="SDP_N"/>
    <property type="match status" value="1"/>
</dbReference>
<feature type="region of interest" description="Disordered" evidence="1">
    <location>
        <begin position="22"/>
        <end position="43"/>
    </location>
</feature>
<feature type="region of interest" description="Disordered" evidence="1">
    <location>
        <begin position="166"/>
        <end position="342"/>
    </location>
</feature>
<dbReference type="AlphaFoldDB" id="A0A0U2VUH2"/>
<proteinExistence type="predicted"/>